<sequence length="154" mass="17916">MRKYSSGEEKLYINSLCVSGSSIKLLNPTNKCYINKTIKITLDADVVDQEATADSKNKIVDFKKSDKVRRQPLNLNITDYKNSKVCSKQLRQIYETVEIQDFERILNNLQRSNASQNLVTNKVDKILKKIDADDIYEEYFGQYYNHLYDLIETS</sequence>
<proteinExistence type="predicted"/>
<evidence type="ECO:0000313" key="1">
    <source>
        <dbReference type="RefSeq" id="XP_028130035.1"/>
    </source>
</evidence>
<gene>
    <name evidence="1" type="primary">LOC114326031</name>
</gene>
<dbReference type="InParanoid" id="A0A6P7F977"/>
<accession>A0A6P7F977</accession>
<dbReference type="AlphaFoldDB" id="A0A6P7F977"/>
<dbReference type="KEGG" id="dvv:114326031"/>
<dbReference type="RefSeq" id="XP_028130035.1">
    <property type="nucleotide sequence ID" value="XM_028274234.1"/>
</dbReference>
<reference evidence="1" key="1">
    <citation type="submission" date="2025-08" db="UniProtKB">
        <authorList>
            <consortium name="RefSeq"/>
        </authorList>
    </citation>
    <scope>IDENTIFICATION</scope>
    <source>
        <tissue evidence="1">Whole insect</tissue>
    </source>
</reference>
<protein>
    <submittedName>
        <fullName evidence="1">Uncharacterized protein LOC114326031</fullName>
    </submittedName>
</protein>
<dbReference type="OrthoDB" id="6721139at2759"/>
<name>A0A6P7F977_DIAVI</name>
<organism evidence="1">
    <name type="scientific">Diabrotica virgifera virgifera</name>
    <name type="common">western corn rootworm</name>
    <dbReference type="NCBI Taxonomy" id="50390"/>
    <lineage>
        <taxon>Eukaryota</taxon>
        <taxon>Metazoa</taxon>
        <taxon>Ecdysozoa</taxon>
        <taxon>Arthropoda</taxon>
        <taxon>Hexapoda</taxon>
        <taxon>Insecta</taxon>
        <taxon>Pterygota</taxon>
        <taxon>Neoptera</taxon>
        <taxon>Endopterygota</taxon>
        <taxon>Coleoptera</taxon>
        <taxon>Polyphaga</taxon>
        <taxon>Cucujiformia</taxon>
        <taxon>Chrysomeloidea</taxon>
        <taxon>Chrysomelidae</taxon>
        <taxon>Galerucinae</taxon>
        <taxon>Diabroticina</taxon>
        <taxon>Diabroticites</taxon>
        <taxon>Diabrotica</taxon>
    </lineage>
</organism>